<proteinExistence type="predicted"/>
<gene>
    <name evidence="1" type="ORF">B0H17DRAFT_1134141</name>
</gene>
<dbReference type="Gene3D" id="3.40.50.300">
    <property type="entry name" value="P-loop containing nucleotide triphosphate hydrolases"/>
    <property type="match status" value="1"/>
</dbReference>
<sequence>MSREYLEDVYSSFSDPDRTALILNATAGAGEGLDVEGVNGVITHSIASDIPSKSQWDGRAGRSTNAEGFCVQMIEPWVHEIDLSQVPIDPNDSDHPLSDAALTKKNPTNKLCTAGTAQGFLARKLIGPAKEPSPAAVVHPAITL</sequence>
<name>A0AAD7DGR5_MYCRO</name>
<dbReference type="Proteomes" id="UP001221757">
    <property type="component" value="Unassembled WGS sequence"/>
</dbReference>
<evidence type="ECO:0008006" key="3">
    <source>
        <dbReference type="Google" id="ProtNLM"/>
    </source>
</evidence>
<reference evidence="1" key="1">
    <citation type="submission" date="2023-03" db="EMBL/GenBank/DDBJ databases">
        <title>Massive genome expansion in bonnet fungi (Mycena s.s.) driven by repeated elements and novel gene families across ecological guilds.</title>
        <authorList>
            <consortium name="Lawrence Berkeley National Laboratory"/>
            <person name="Harder C.B."/>
            <person name="Miyauchi S."/>
            <person name="Viragh M."/>
            <person name="Kuo A."/>
            <person name="Thoen E."/>
            <person name="Andreopoulos B."/>
            <person name="Lu D."/>
            <person name="Skrede I."/>
            <person name="Drula E."/>
            <person name="Henrissat B."/>
            <person name="Morin E."/>
            <person name="Kohler A."/>
            <person name="Barry K."/>
            <person name="LaButti K."/>
            <person name="Morin E."/>
            <person name="Salamov A."/>
            <person name="Lipzen A."/>
            <person name="Mereny Z."/>
            <person name="Hegedus B."/>
            <person name="Baldrian P."/>
            <person name="Stursova M."/>
            <person name="Weitz H."/>
            <person name="Taylor A."/>
            <person name="Grigoriev I.V."/>
            <person name="Nagy L.G."/>
            <person name="Martin F."/>
            <person name="Kauserud H."/>
        </authorList>
    </citation>
    <scope>NUCLEOTIDE SEQUENCE</scope>
    <source>
        <strain evidence="1">CBHHK067</strain>
    </source>
</reference>
<accession>A0AAD7DGR5</accession>
<keyword evidence="2" id="KW-1185">Reference proteome</keyword>
<evidence type="ECO:0000313" key="1">
    <source>
        <dbReference type="EMBL" id="KAJ7690872.1"/>
    </source>
</evidence>
<dbReference type="InterPro" id="IPR027417">
    <property type="entry name" value="P-loop_NTPase"/>
</dbReference>
<dbReference type="CDD" id="cd18785">
    <property type="entry name" value="SF2_C"/>
    <property type="match status" value="1"/>
</dbReference>
<dbReference type="AlphaFoldDB" id="A0AAD7DGR5"/>
<comment type="caution">
    <text evidence="1">The sequence shown here is derived from an EMBL/GenBank/DDBJ whole genome shotgun (WGS) entry which is preliminary data.</text>
</comment>
<dbReference type="EMBL" id="JARKIE010000062">
    <property type="protein sequence ID" value="KAJ7690872.1"/>
    <property type="molecule type" value="Genomic_DNA"/>
</dbReference>
<protein>
    <recommendedName>
        <fullName evidence="3">Helicase C-terminal domain-containing protein</fullName>
    </recommendedName>
</protein>
<dbReference type="SUPFAM" id="SSF52540">
    <property type="entry name" value="P-loop containing nucleoside triphosphate hydrolases"/>
    <property type="match status" value="1"/>
</dbReference>
<evidence type="ECO:0000313" key="2">
    <source>
        <dbReference type="Proteomes" id="UP001221757"/>
    </source>
</evidence>
<organism evidence="1 2">
    <name type="scientific">Mycena rosella</name>
    <name type="common">Pink bonnet</name>
    <name type="synonym">Agaricus rosellus</name>
    <dbReference type="NCBI Taxonomy" id="1033263"/>
    <lineage>
        <taxon>Eukaryota</taxon>
        <taxon>Fungi</taxon>
        <taxon>Dikarya</taxon>
        <taxon>Basidiomycota</taxon>
        <taxon>Agaricomycotina</taxon>
        <taxon>Agaricomycetes</taxon>
        <taxon>Agaricomycetidae</taxon>
        <taxon>Agaricales</taxon>
        <taxon>Marasmiineae</taxon>
        <taxon>Mycenaceae</taxon>
        <taxon>Mycena</taxon>
    </lineage>
</organism>